<dbReference type="AlphaFoldDB" id="A0A9K3Q0V2"/>
<dbReference type="Proteomes" id="UP000693970">
    <property type="component" value="Unassembled WGS sequence"/>
</dbReference>
<feature type="region of interest" description="Disordered" evidence="2">
    <location>
        <begin position="280"/>
        <end position="306"/>
    </location>
</feature>
<feature type="coiled-coil region" evidence="1">
    <location>
        <begin position="212"/>
        <end position="239"/>
    </location>
</feature>
<organism evidence="3 4">
    <name type="scientific">Nitzschia inconspicua</name>
    <dbReference type="NCBI Taxonomy" id="303405"/>
    <lineage>
        <taxon>Eukaryota</taxon>
        <taxon>Sar</taxon>
        <taxon>Stramenopiles</taxon>
        <taxon>Ochrophyta</taxon>
        <taxon>Bacillariophyta</taxon>
        <taxon>Bacillariophyceae</taxon>
        <taxon>Bacillariophycidae</taxon>
        <taxon>Bacillariales</taxon>
        <taxon>Bacillariaceae</taxon>
        <taxon>Nitzschia</taxon>
    </lineage>
</organism>
<reference evidence="3" key="2">
    <citation type="submission" date="2021-04" db="EMBL/GenBank/DDBJ databases">
        <authorList>
            <person name="Podell S."/>
        </authorList>
    </citation>
    <scope>NUCLEOTIDE SEQUENCE</scope>
    <source>
        <strain evidence="3">Hildebrandi</strain>
    </source>
</reference>
<feature type="coiled-coil region" evidence="1">
    <location>
        <begin position="87"/>
        <end position="121"/>
    </location>
</feature>
<dbReference type="EMBL" id="JAGRRH010000009">
    <property type="protein sequence ID" value="KAG7364079.1"/>
    <property type="molecule type" value="Genomic_DNA"/>
</dbReference>
<evidence type="ECO:0000256" key="2">
    <source>
        <dbReference type="SAM" id="MobiDB-lite"/>
    </source>
</evidence>
<comment type="caution">
    <text evidence="3">The sequence shown here is derived from an EMBL/GenBank/DDBJ whole genome shotgun (WGS) entry which is preliminary data.</text>
</comment>
<reference evidence="3" key="1">
    <citation type="journal article" date="2021" name="Sci. Rep.">
        <title>Diploid genomic architecture of Nitzschia inconspicua, an elite biomass production diatom.</title>
        <authorList>
            <person name="Oliver A."/>
            <person name="Podell S."/>
            <person name="Pinowska A."/>
            <person name="Traller J.C."/>
            <person name="Smith S.R."/>
            <person name="McClure R."/>
            <person name="Beliaev A."/>
            <person name="Bohutskyi P."/>
            <person name="Hill E.A."/>
            <person name="Rabines A."/>
            <person name="Zheng H."/>
            <person name="Allen L.Z."/>
            <person name="Kuo A."/>
            <person name="Grigoriev I.V."/>
            <person name="Allen A.E."/>
            <person name="Hazlebeck D."/>
            <person name="Allen E.E."/>
        </authorList>
    </citation>
    <scope>NUCLEOTIDE SEQUENCE</scope>
    <source>
        <strain evidence="3">Hildebrandi</strain>
    </source>
</reference>
<keyword evidence="4" id="KW-1185">Reference proteome</keyword>
<accession>A0A9K3Q0V2</accession>
<keyword evidence="1" id="KW-0175">Coiled coil</keyword>
<sequence>MEFSMEAKTDSQLKVVEMILKAPRLHQNSIDQALSDEDLVAIDEFENKWSSFLSSNPDLLPPGKKLKNCLEFQSQLEEVEVSNQMVKMELQRQLDFFSNSKNQLEANFTRAMEEAALMQQEVSRTLNKEIDDIAVADQILSKTLPWEHFFDNLDSLTENNYVSDGMTSDGEQSSTYSRGLKPSKQAMYLAQNIDQGEIARAAMEGKSSALLLRAFKIDNALLKAELKMMQQEIGRLERTTKAQKDLAKFLSEYNIWGLLSKSSGGTATVASTASTFRTRALQKPPSNNPLSPSRVAVASRQQTQFM</sequence>
<dbReference type="OrthoDB" id="53427at2759"/>
<evidence type="ECO:0000313" key="4">
    <source>
        <dbReference type="Proteomes" id="UP000693970"/>
    </source>
</evidence>
<evidence type="ECO:0000256" key="1">
    <source>
        <dbReference type="SAM" id="Coils"/>
    </source>
</evidence>
<name>A0A9K3Q0V2_9STRA</name>
<evidence type="ECO:0000313" key="3">
    <source>
        <dbReference type="EMBL" id="KAG7364079.1"/>
    </source>
</evidence>
<protein>
    <submittedName>
        <fullName evidence="3">Uncharacterized protein</fullName>
    </submittedName>
</protein>
<proteinExistence type="predicted"/>
<gene>
    <name evidence="3" type="ORF">IV203_037281</name>
</gene>